<dbReference type="InParanoid" id="A0A7M7QAD5"/>
<dbReference type="EnsemblMetazoa" id="XM_031927553">
    <property type="protein sequence ID" value="XP_031783413"/>
    <property type="gene ID" value="LOC100122556"/>
</dbReference>
<reference evidence="8" key="1">
    <citation type="submission" date="2021-01" db="UniProtKB">
        <authorList>
            <consortium name="EnsemblMetazoa"/>
        </authorList>
    </citation>
    <scope>IDENTIFICATION</scope>
</reference>
<dbReference type="PANTHER" id="PTHR12992">
    <property type="entry name" value="NUDIX HYDROLASE"/>
    <property type="match status" value="1"/>
</dbReference>
<name>A0A7M7QAD5_NASVI</name>
<dbReference type="Pfam" id="PF00293">
    <property type="entry name" value="NUDIX"/>
    <property type="match status" value="1"/>
</dbReference>
<dbReference type="GO" id="GO:0046872">
    <property type="term" value="F:metal ion binding"/>
    <property type="evidence" value="ECO:0007669"/>
    <property type="project" value="UniProtKB-KW"/>
</dbReference>
<comment type="cofactor">
    <cofactor evidence="2">
        <name>Mg(2+)</name>
        <dbReference type="ChEBI" id="CHEBI:18420"/>
    </cofactor>
</comment>
<keyword evidence="4" id="KW-0378">Hydrolase</keyword>
<dbReference type="PANTHER" id="PTHR12992:SF11">
    <property type="entry name" value="MITOCHONDRIAL COENZYME A DIPHOSPHATASE NUDT8"/>
    <property type="match status" value="1"/>
</dbReference>
<dbReference type="SUPFAM" id="SSF55811">
    <property type="entry name" value="Nudix"/>
    <property type="match status" value="1"/>
</dbReference>
<dbReference type="GeneID" id="100122556"/>
<organism evidence="8 9">
    <name type="scientific">Nasonia vitripennis</name>
    <name type="common">Parasitic wasp</name>
    <dbReference type="NCBI Taxonomy" id="7425"/>
    <lineage>
        <taxon>Eukaryota</taxon>
        <taxon>Metazoa</taxon>
        <taxon>Ecdysozoa</taxon>
        <taxon>Arthropoda</taxon>
        <taxon>Hexapoda</taxon>
        <taxon>Insecta</taxon>
        <taxon>Pterygota</taxon>
        <taxon>Neoptera</taxon>
        <taxon>Endopterygota</taxon>
        <taxon>Hymenoptera</taxon>
        <taxon>Apocrita</taxon>
        <taxon>Proctotrupomorpha</taxon>
        <taxon>Chalcidoidea</taxon>
        <taxon>Pteromalidae</taxon>
        <taxon>Pteromalinae</taxon>
        <taxon>Nasonia</taxon>
    </lineage>
</organism>
<keyword evidence="5" id="KW-0460">Magnesium</keyword>
<dbReference type="AlphaFoldDB" id="A0A7M7QAD5"/>
<evidence type="ECO:0000256" key="1">
    <source>
        <dbReference type="ARBA" id="ARBA00001936"/>
    </source>
</evidence>
<evidence type="ECO:0000256" key="6">
    <source>
        <dbReference type="ARBA" id="ARBA00023211"/>
    </source>
</evidence>
<keyword evidence="3" id="KW-0479">Metal-binding</keyword>
<evidence type="ECO:0000259" key="7">
    <source>
        <dbReference type="PROSITE" id="PS51462"/>
    </source>
</evidence>
<sequence>MILRTIRRKAESFLPLSLWLKSQRKLSTTELAQLTPEAILNDQVRAACIKRLKLISLTKKSGNDASQAAVLVPLCMHNGKLGLLYTLRSNKVSMNRGQVSFPGGKKDNNDATLEDTALRETWEELHIPRDTVDVWGSGNLVERKHVSVLPVLGFIGEVDPKSLPVNTHEVEEAFVQPLEKLCDPQFCRYTQFRDNYTLPTYIGGDHKIWGLTAVITHLVMSALVPGVYKHKIAYLKPIRGESEKSSTSSKAQKS</sequence>
<dbReference type="SMR" id="A0A7M7QAD5"/>
<dbReference type="InterPro" id="IPR015797">
    <property type="entry name" value="NUDIX_hydrolase-like_dom_sf"/>
</dbReference>
<evidence type="ECO:0000256" key="5">
    <source>
        <dbReference type="ARBA" id="ARBA00022842"/>
    </source>
</evidence>
<dbReference type="GO" id="GO:0010945">
    <property type="term" value="F:coenzyme A diphosphatase activity"/>
    <property type="evidence" value="ECO:0007669"/>
    <property type="project" value="InterPro"/>
</dbReference>
<evidence type="ECO:0000256" key="3">
    <source>
        <dbReference type="ARBA" id="ARBA00022723"/>
    </source>
</evidence>
<dbReference type="CDD" id="cd03426">
    <property type="entry name" value="NUDIX_CoAse_Nudt7"/>
    <property type="match status" value="1"/>
</dbReference>
<dbReference type="InterPro" id="IPR045121">
    <property type="entry name" value="CoAse"/>
</dbReference>
<dbReference type="Proteomes" id="UP000002358">
    <property type="component" value="Chromosome 3"/>
</dbReference>
<dbReference type="InterPro" id="IPR000086">
    <property type="entry name" value="NUDIX_hydrolase_dom"/>
</dbReference>
<dbReference type="FunCoup" id="A0A7M7QAD5">
    <property type="interactions" value="172"/>
</dbReference>
<comment type="cofactor">
    <cofactor evidence="1">
        <name>Mn(2+)</name>
        <dbReference type="ChEBI" id="CHEBI:29035"/>
    </cofactor>
</comment>
<feature type="domain" description="Nudix hydrolase" evidence="7">
    <location>
        <begin position="65"/>
        <end position="202"/>
    </location>
</feature>
<dbReference type="PROSITE" id="PS51462">
    <property type="entry name" value="NUDIX"/>
    <property type="match status" value="1"/>
</dbReference>
<evidence type="ECO:0000256" key="4">
    <source>
        <dbReference type="ARBA" id="ARBA00022801"/>
    </source>
</evidence>
<proteinExistence type="predicted"/>
<evidence type="ECO:0000313" key="9">
    <source>
        <dbReference type="Proteomes" id="UP000002358"/>
    </source>
</evidence>
<evidence type="ECO:0000256" key="2">
    <source>
        <dbReference type="ARBA" id="ARBA00001946"/>
    </source>
</evidence>
<dbReference type="OrthoDB" id="206213at2759"/>
<protein>
    <recommendedName>
        <fullName evidence="7">Nudix hydrolase domain-containing protein</fullName>
    </recommendedName>
</protein>
<keyword evidence="6" id="KW-0464">Manganese</keyword>
<dbReference type="Gene3D" id="3.90.79.10">
    <property type="entry name" value="Nucleoside Triphosphate Pyrophosphohydrolase"/>
    <property type="match status" value="1"/>
</dbReference>
<keyword evidence="9" id="KW-1185">Reference proteome</keyword>
<evidence type="ECO:0000313" key="8">
    <source>
        <dbReference type="EnsemblMetazoa" id="XP_031783413"/>
    </source>
</evidence>
<dbReference type="RefSeq" id="XP_031783413.1">
    <property type="nucleotide sequence ID" value="XM_031927553.2"/>
</dbReference>
<accession>A0A7M7QAD5</accession>